<dbReference type="AlphaFoldDB" id="A0A089LZK2"/>
<organism evidence="5 6">
    <name type="scientific">Paenibacillus graminis</name>
    <dbReference type="NCBI Taxonomy" id="189425"/>
    <lineage>
        <taxon>Bacteria</taxon>
        <taxon>Bacillati</taxon>
        <taxon>Bacillota</taxon>
        <taxon>Bacilli</taxon>
        <taxon>Bacillales</taxon>
        <taxon>Paenibacillaceae</taxon>
        <taxon>Paenibacillus</taxon>
    </lineage>
</organism>
<dbReference type="SUPFAM" id="SSF48179">
    <property type="entry name" value="6-phosphogluconate dehydrogenase C-terminal domain-like"/>
    <property type="match status" value="1"/>
</dbReference>
<dbReference type="InterPro" id="IPR036291">
    <property type="entry name" value="NAD(P)-bd_dom_sf"/>
</dbReference>
<protein>
    <submittedName>
        <fullName evidence="5">6-phosphogluconate dehydrogenase</fullName>
    </submittedName>
</protein>
<dbReference type="GO" id="GO:0006098">
    <property type="term" value="P:pentose-phosphate shunt"/>
    <property type="evidence" value="ECO:0007669"/>
    <property type="project" value="InterPro"/>
</dbReference>
<evidence type="ECO:0000313" key="6">
    <source>
        <dbReference type="Proteomes" id="UP000029500"/>
    </source>
</evidence>
<dbReference type="GO" id="GO:0050661">
    <property type="term" value="F:NADP binding"/>
    <property type="evidence" value="ECO:0007669"/>
    <property type="project" value="InterPro"/>
</dbReference>
<dbReference type="SUPFAM" id="SSF51735">
    <property type="entry name" value="NAD(P)-binding Rossmann-fold domains"/>
    <property type="match status" value="1"/>
</dbReference>
<keyword evidence="3" id="KW-0311">Gluconate utilization</keyword>
<dbReference type="EMBL" id="CP009287">
    <property type="protein sequence ID" value="AIQ66342.1"/>
    <property type="molecule type" value="Genomic_DNA"/>
</dbReference>
<dbReference type="GO" id="GO:0019521">
    <property type="term" value="P:D-gluconate metabolic process"/>
    <property type="evidence" value="ECO:0007669"/>
    <property type="project" value="UniProtKB-KW"/>
</dbReference>
<dbReference type="Gene3D" id="1.10.1040.10">
    <property type="entry name" value="N-(1-d-carboxylethyl)-l-norvaline Dehydrogenase, domain 2"/>
    <property type="match status" value="1"/>
</dbReference>
<dbReference type="InterPro" id="IPR008927">
    <property type="entry name" value="6-PGluconate_DH-like_C_sf"/>
</dbReference>
<keyword evidence="6" id="KW-1185">Reference proteome</keyword>
<dbReference type="Proteomes" id="UP000029500">
    <property type="component" value="Chromosome"/>
</dbReference>
<dbReference type="InterPro" id="IPR006183">
    <property type="entry name" value="Pgluconate_DH"/>
</dbReference>
<evidence type="ECO:0000259" key="4">
    <source>
        <dbReference type="SMART" id="SM01350"/>
    </source>
</evidence>
<evidence type="ECO:0000256" key="1">
    <source>
        <dbReference type="ARBA" id="ARBA00008419"/>
    </source>
</evidence>
<dbReference type="PRINTS" id="PR00076">
    <property type="entry name" value="6PGDHDRGNASE"/>
</dbReference>
<keyword evidence="2" id="KW-0560">Oxidoreductase</keyword>
<dbReference type="InterPro" id="IPR006115">
    <property type="entry name" value="6PGDH_NADP-bd"/>
</dbReference>
<reference evidence="5 6" key="1">
    <citation type="submission" date="2014-08" db="EMBL/GenBank/DDBJ databases">
        <title>Comparative genomics of the Paenibacillus odorifer group.</title>
        <authorList>
            <person name="den Bakker H.C."/>
            <person name="Tsai Y.-C."/>
            <person name="Martin N."/>
            <person name="Korlach J."/>
            <person name="Wiedmann M."/>
        </authorList>
    </citation>
    <scope>NUCLEOTIDE SEQUENCE [LARGE SCALE GENOMIC DNA]</scope>
    <source>
        <strain evidence="5 6">DSM 15220</strain>
    </source>
</reference>
<dbReference type="InterPro" id="IPR004849">
    <property type="entry name" value="6DGDH_YqeC"/>
</dbReference>
<comment type="similarity">
    <text evidence="1">Belongs to the 6-phosphogluconate dehydrogenase family.</text>
</comment>
<dbReference type="GO" id="GO:0004616">
    <property type="term" value="F:phosphogluconate dehydrogenase (decarboxylating) activity"/>
    <property type="evidence" value="ECO:0007669"/>
    <property type="project" value="InterPro"/>
</dbReference>
<dbReference type="SMART" id="SM01350">
    <property type="entry name" value="6PGD"/>
    <property type="match status" value="1"/>
</dbReference>
<dbReference type="STRING" id="189425.PGRAT_00765"/>
<dbReference type="RefSeq" id="WP_025707073.1">
    <property type="nucleotide sequence ID" value="NZ_CP009287.1"/>
</dbReference>
<dbReference type="InterPro" id="IPR006114">
    <property type="entry name" value="6PGDH_C"/>
</dbReference>
<dbReference type="Pfam" id="PF03446">
    <property type="entry name" value="NAD_binding_2"/>
    <property type="match status" value="1"/>
</dbReference>
<dbReference type="HOGENOM" id="CLU_024540_0_0_9"/>
<name>A0A089LZK2_9BACL</name>
<dbReference type="PROSITE" id="PS00461">
    <property type="entry name" value="6PGD"/>
    <property type="match status" value="1"/>
</dbReference>
<accession>A0A089LZK2</accession>
<dbReference type="OrthoDB" id="9804542at2"/>
<dbReference type="NCBIfam" id="TIGR00872">
    <property type="entry name" value="gnd_rel"/>
    <property type="match status" value="1"/>
</dbReference>
<proteinExistence type="inferred from homology"/>
<dbReference type="NCBIfam" id="NF007161">
    <property type="entry name" value="PRK09599.1"/>
    <property type="match status" value="1"/>
</dbReference>
<dbReference type="KEGG" id="pgm:PGRAT_00765"/>
<dbReference type="InterPro" id="IPR006184">
    <property type="entry name" value="6PGdom_BS"/>
</dbReference>
<sequence>MKLGMIGLGKMGFNLALNLLNHGHDLVVSDIHPQKGLELAERGALPASSLEEMVTKLEPPRIVWVMVPAGEIVAGVIDTLAGLLEAGDIIIDGGNSHYKESIVRAGKLRERGIYLFDAGTSGGTEGAEHGACIMVGGNAEVFTGIEPLFRDLAVERGYLYSGESGSGHFLKMIHNGIEYGMMQAIAEGFELLEKSSFDYNYENVAQLWSNGSVIRGWLMELAQNAFAKDPKLSGIRGVMHSSGEGKWTVQTALDLEASTPVIALSLLMRYRSLEDDTFHGKVVAALRNEFGGHAVVQGEQQ</sequence>
<dbReference type="InterPro" id="IPR013328">
    <property type="entry name" value="6PGD_dom2"/>
</dbReference>
<feature type="domain" description="6-phosphogluconate dehydrogenase C-terminal" evidence="4">
    <location>
        <begin position="167"/>
        <end position="294"/>
    </location>
</feature>
<dbReference type="Gene3D" id="3.40.50.720">
    <property type="entry name" value="NAD(P)-binding Rossmann-like Domain"/>
    <property type="match status" value="1"/>
</dbReference>
<evidence type="ECO:0000256" key="3">
    <source>
        <dbReference type="ARBA" id="ARBA00023064"/>
    </source>
</evidence>
<dbReference type="Pfam" id="PF00393">
    <property type="entry name" value="6PGD"/>
    <property type="match status" value="1"/>
</dbReference>
<dbReference type="PANTHER" id="PTHR11811">
    <property type="entry name" value="6-PHOSPHOGLUCONATE DEHYDROGENASE"/>
    <property type="match status" value="1"/>
</dbReference>
<gene>
    <name evidence="5" type="ORF">PGRAT_00765</name>
</gene>
<evidence type="ECO:0000256" key="2">
    <source>
        <dbReference type="ARBA" id="ARBA00023002"/>
    </source>
</evidence>
<dbReference type="eggNOG" id="COG1023">
    <property type="taxonomic scope" value="Bacteria"/>
</dbReference>
<evidence type="ECO:0000313" key="5">
    <source>
        <dbReference type="EMBL" id="AIQ66342.1"/>
    </source>
</evidence>